<keyword evidence="2" id="KW-1133">Transmembrane helix</keyword>
<evidence type="ECO:0000313" key="4">
    <source>
        <dbReference type="Proteomes" id="UP001215280"/>
    </source>
</evidence>
<sequence length="112" mass="11733">MLFIASTVHQRATGQQTTSQQTSSSVKQTAATNEHLWYPLVALAELLVVMFFLTPGLVPLRSMLSHHRRDSDNTHLNEKGVGTTGTGYAAGDTAATGGLGAADASHNGVNAV</sequence>
<feature type="region of interest" description="Disordered" evidence="1">
    <location>
        <begin position="68"/>
        <end position="88"/>
    </location>
</feature>
<feature type="compositionally biased region" description="Low complexity" evidence="1">
    <location>
        <begin position="10"/>
        <end position="26"/>
    </location>
</feature>
<feature type="transmembrane region" description="Helical" evidence="2">
    <location>
        <begin position="36"/>
        <end position="60"/>
    </location>
</feature>
<dbReference type="Proteomes" id="UP001215280">
    <property type="component" value="Unassembled WGS sequence"/>
</dbReference>
<keyword evidence="2" id="KW-0472">Membrane</keyword>
<evidence type="ECO:0000256" key="1">
    <source>
        <dbReference type="SAM" id="MobiDB-lite"/>
    </source>
</evidence>
<reference evidence="3" key="1">
    <citation type="submission" date="2023-03" db="EMBL/GenBank/DDBJ databases">
        <title>Massive genome expansion in bonnet fungi (Mycena s.s.) driven by repeated elements and novel gene families across ecological guilds.</title>
        <authorList>
            <consortium name="Lawrence Berkeley National Laboratory"/>
            <person name="Harder C.B."/>
            <person name="Miyauchi S."/>
            <person name="Viragh M."/>
            <person name="Kuo A."/>
            <person name="Thoen E."/>
            <person name="Andreopoulos B."/>
            <person name="Lu D."/>
            <person name="Skrede I."/>
            <person name="Drula E."/>
            <person name="Henrissat B."/>
            <person name="Morin E."/>
            <person name="Kohler A."/>
            <person name="Barry K."/>
            <person name="LaButti K."/>
            <person name="Morin E."/>
            <person name="Salamov A."/>
            <person name="Lipzen A."/>
            <person name="Mereny Z."/>
            <person name="Hegedus B."/>
            <person name="Baldrian P."/>
            <person name="Stursova M."/>
            <person name="Weitz H."/>
            <person name="Taylor A."/>
            <person name="Grigoriev I.V."/>
            <person name="Nagy L.G."/>
            <person name="Martin F."/>
            <person name="Kauserud H."/>
        </authorList>
    </citation>
    <scope>NUCLEOTIDE SEQUENCE</scope>
    <source>
        <strain evidence="3">CBHHK188m</strain>
    </source>
</reference>
<evidence type="ECO:0000256" key="2">
    <source>
        <dbReference type="SAM" id="Phobius"/>
    </source>
</evidence>
<comment type="caution">
    <text evidence="3">The sequence shown here is derived from an EMBL/GenBank/DDBJ whole genome shotgun (WGS) entry which is preliminary data.</text>
</comment>
<feature type="compositionally biased region" description="Basic and acidic residues" evidence="1">
    <location>
        <begin position="69"/>
        <end position="78"/>
    </location>
</feature>
<evidence type="ECO:0000313" key="3">
    <source>
        <dbReference type="EMBL" id="KAJ7718974.1"/>
    </source>
</evidence>
<dbReference type="EMBL" id="JARJLG010000298">
    <property type="protein sequence ID" value="KAJ7718974.1"/>
    <property type="molecule type" value="Genomic_DNA"/>
</dbReference>
<keyword evidence="4" id="KW-1185">Reference proteome</keyword>
<name>A0AAD7HFA6_9AGAR</name>
<accession>A0AAD7HFA6</accession>
<feature type="region of interest" description="Disordered" evidence="1">
    <location>
        <begin position="1"/>
        <end position="26"/>
    </location>
</feature>
<proteinExistence type="predicted"/>
<gene>
    <name evidence="3" type="ORF">DFH07DRAFT_1010043</name>
</gene>
<protein>
    <submittedName>
        <fullName evidence="3">Uncharacterized protein</fullName>
    </submittedName>
</protein>
<organism evidence="3 4">
    <name type="scientific">Mycena maculata</name>
    <dbReference type="NCBI Taxonomy" id="230809"/>
    <lineage>
        <taxon>Eukaryota</taxon>
        <taxon>Fungi</taxon>
        <taxon>Dikarya</taxon>
        <taxon>Basidiomycota</taxon>
        <taxon>Agaricomycotina</taxon>
        <taxon>Agaricomycetes</taxon>
        <taxon>Agaricomycetidae</taxon>
        <taxon>Agaricales</taxon>
        <taxon>Marasmiineae</taxon>
        <taxon>Mycenaceae</taxon>
        <taxon>Mycena</taxon>
    </lineage>
</organism>
<dbReference type="AlphaFoldDB" id="A0AAD7HFA6"/>
<keyword evidence="2" id="KW-0812">Transmembrane</keyword>